<evidence type="ECO:0000313" key="6">
    <source>
        <dbReference type="EMBL" id="NKE16409.1"/>
    </source>
</evidence>
<dbReference type="GO" id="GO:0016491">
    <property type="term" value="F:oxidoreductase activity"/>
    <property type="evidence" value="ECO:0007669"/>
    <property type="project" value="InterPro"/>
</dbReference>
<dbReference type="Proteomes" id="UP001138708">
    <property type="component" value="Unassembled WGS sequence"/>
</dbReference>
<feature type="active site" description="Proton donor" evidence="1">
    <location>
        <position position="51"/>
    </location>
</feature>
<dbReference type="InterPro" id="IPR020471">
    <property type="entry name" value="AKR"/>
</dbReference>
<dbReference type="PANTHER" id="PTHR43638:SF3">
    <property type="entry name" value="ALDEHYDE REDUCTASE"/>
    <property type="match status" value="1"/>
</dbReference>
<dbReference type="CDD" id="cd19138">
    <property type="entry name" value="AKR_YeaE"/>
    <property type="match status" value="1"/>
</dbReference>
<dbReference type="AlphaFoldDB" id="A0A9X9WGI4"/>
<sequence>MPTLPDGTPVPALGQGTWHMGELASQRRIEVDALRLGLDLGMSLIDTAEMYGEGGAEEVVGEAIAGRRDGVFLVSKVYPHNASRRGAVAACERSLKRLRVETIDLYLLHWRGSHPLAETVAAFEALKAAGKIRHWGVSNCDVDDLEELGAALPDCATDQVLYSLEHRGVEFDLLPFCARHRMPVMAYSPVGQGGRMLRNAALAEVAQRHGVTPAQVAIAWTLRHPHVISIPKASDPAHVRQNAAARDIALTAEDLATLDLGFAPPTRKRSLAML</sequence>
<dbReference type="RefSeq" id="WP_168039874.1">
    <property type="nucleotide sequence ID" value="NZ_JAAEDK010000017.1"/>
</dbReference>
<reference evidence="5" key="3">
    <citation type="journal article" date="2021" name="Syst. Appl. Microbiol.">
        <title>Roseomonas hellenica sp. nov., isolated from roots of wild-growing Alkanna tinctoria.</title>
        <authorList>
            <person name="Rat A."/>
            <person name="Naranjo H.D."/>
            <person name="Lebbe L."/>
            <person name="Cnockaert M."/>
            <person name="Krigas N."/>
            <person name="Grigoriadou K."/>
            <person name="Maloupa E."/>
            <person name="Willems A."/>
        </authorList>
    </citation>
    <scope>NUCLEOTIDE SEQUENCE</scope>
    <source>
        <strain evidence="5">LMG 31161</strain>
    </source>
</reference>
<dbReference type="EMBL" id="JAAEDK010000017">
    <property type="protein sequence ID" value="MBR0659444.1"/>
    <property type="molecule type" value="Genomic_DNA"/>
</dbReference>
<accession>A0A9X9WGI4</accession>
<dbReference type="EMBL" id="JAAVUP010000001">
    <property type="protein sequence ID" value="NKE16409.1"/>
    <property type="molecule type" value="Genomic_DNA"/>
</dbReference>
<evidence type="ECO:0000313" key="8">
    <source>
        <dbReference type="Proteomes" id="UP001138708"/>
    </source>
</evidence>
<comment type="caution">
    <text evidence="5">The sequence shown here is derived from an EMBL/GenBank/DDBJ whole genome shotgun (WGS) entry which is preliminary data.</text>
</comment>
<organism evidence="5 8">
    <name type="scientific">Neoroseomonas oryzicola</name>
    <dbReference type="NCBI Taxonomy" id="535904"/>
    <lineage>
        <taxon>Bacteria</taxon>
        <taxon>Pseudomonadati</taxon>
        <taxon>Pseudomonadota</taxon>
        <taxon>Alphaproteobacteria</taxon>
        <taxon>Acetobacterales</taxon>
        <taxon>Acetobacteraceae</taxon>
        <taxon>Neoroseomonas</taxon>
    </lineage>
</organism>
<reference evidence="5" key="1">
    <citation type="submission" date="2020-01" db="EMBL/GenBank/DDBJ databases">
        <authorList>
            <person name="Rat A."/>
        </authorList>
    </citation>
    <scope>NUCLEOTIDE SEQUENCE</scope>
    <source>
        <strain evidence="5">LMG 31161</strain>
    </source>
</reference>
<dbReference type="PANTHER" id="PTHR43638">
    <property type="entry name" value="OXIDOREDUCTASE, ALDO/KETO REDUCTASE FAMILY PROTEIN"/>
    <property type="match status" value="1"/>
</dbReference>
<dbReference type="PRINTS" id="PR00069">
    <property type="entry name" value="ALDKETRDTASE"/>
</dbReference>
<name>A0A9X9WGI4_9PROT</name>
<evidence type="ECO:0000313" key="5">
    <source>
        <dbReference type="EMBL" id="MBR0659444.1"/>
    </source>
</evidence>
<dbReference type="Proteomes" id="UP000746741">
    <property type="component" value="Unassembled WGS sequence"/>
</dbReference>
<dbReference type="InterPro" id="IPR036812">
    <property type="entry name" value="NAD(P)_OxRdtase_dom_sf"/>
</dbReference>
<evidence type="ECO:0000256" key="2">
    <source>
        <dbReference type="PIRSR" id="PIRSR000097-2"/>
    </source>
</evidence>
<feature type="domain" description="NADP-dependent oxidoreductase" evidence="4">
    <location>
        <begin position="13"/>
        <end position="259"/>
    </location>
</feature>
<protein>
    <submittedName>
        <fullName evidence="5">Aldo/keto reductase</fullName>
    </submittedName>
</protein>
<evidence type="ECO:0000259" key="4">
    <source>
        <dbReference type="Pfam" id="PF00248"/>
    </source>
</evidence>
<dbReference type="SUPFAM" id="SSF51430">
    <property type="entry name" value="NAD(P)-linked oxidoreductase"/>
    <property type="match status" value="1"/>
</dbReference>
<evidence type="ECO:0000313" key="7">
    <source>
        <dbReference type="Proteomes" id="UP000746741"/>
    </source>
</evidence>
<dbReference type="PIRSF" id="PIRSF000097">
    <property type="entry name" value="AKR"/>
    <property type="match status" value="1"/>
</dbReference>
<evidence type="ECO:0000256" key="1">
    <source>
        <dbReference type="PIRSR" id="PIRSR000097-1"/>
    </source>
</evidence>
<proteinExistence type="predicted"/>
<gene>
    <name evidence="6" type="ORF">GWK15_05605</name>
    <name evidence="5" type="ORF">GXW75_09310</name>
</gene>
<reference evidence="6 7" key="2">
    <citation type="submission" date="2020-02" db="EMBL/GenBank/DDBJ databases">
        <authorList>
            <person name="Sun Q."/>
            <person name="Inoue M."/>
        </authorList>
    </citation>
    <scope>NUCLEOTIDE SEQUENCE [LARGE SCALE GENOMIC DNA]</scope>
    <source>
        <strain evidence="6 7">KCTC 22478</strain>
    </source>
</reference>
<evidence type="ECO:0000256" key="3">
    <source>
        <dbReference type="PIRSR" id="PIRSR000097-3"/>
    </source>
</evidence>
<keyword evidence="7" id="KW-1185">Reference proteome</keyword>
<feature type="site" description="Lowers pKa of active site Tyr" evidence="3">
    <location>
        <position position="76"/>
    </location>
</feature>
<dbReference type="InterPro" id="IPR023210">
    <property type="entry name" value="NADP_OxRdtase_dom"/>
</dbReference>
<dbReference type="Pfam" id="PF00248">
    <property type="entry name" value="Aldo_ket_red"/>
    <property type="match status" value="1"/>
</dbReference>
<feature type="binding site" evidence="2">
    <location>
        <position position="109"/>
    </location>
    <ligand>
        <name>substrate</name>
    </ligand>
</feature>
<dbReference type="Gene3D" id="3.20.20.100">
    <property type="entry name" value="NADP-dependent oxidoreductase domain"/>
    <property type="match status" value="1"/>
</dbReference>